<dbReference type="AlphaFoldDB" id="A0A5E4N418"/>
<organism evidence="2 3">
    <name type="scientific">Cinara cedri</name>
    <dbReference type="NCBI Taxonomy" id="506608"/>
    <lineage>
        <taxon>Eukaryota</taxon>
        <taxon>Metazoa</taxon>
        <taxon>Ecdysozoa</taxon>
        <taxon>Arthropoda</taxon>
        <taxon>Hexapoda</taxon>
        <taxon>Insecta</taxon>
        <taxon>Pterygota</taxon>
        <taxon>Neoptera</taxon>
        <taxon>Paraneoptera</taxon>
        <taxon>Hemiptera</taxon>
        <taxon>Sternorrhyncha</taxon>
        <taxon>Aphidomorpha</taxon>
        <taxon>Aphidoidea</taxon>
        <taxon>Aphididae</taxon>
        <taxon>Lachninae</taxon>
        <taxon>Cinara</taxon>
    </lineage>
</organism>
<keyword evidence="3" id="KW-1185">Reference proteome</keyword>
<evidence type="ECO:0000256" key="1">
    <source>
        <dbReference type="SAM" id="MobiDB-lite"/>
    </source>
</evidence>
<proteinExistence type="predicted"/>
<reference evidence="2 3" key="1">
    <citation type="submission" date="2019-08" db="EMBL/GenBank/DDBJ databases">
        <authorList>
            <person name="Alioto T."/>
            <person name="Alioto T."/>
            <person name="Gomez Garrido J."/>
        </authorList>
    </citation>
    <scope>NUCLEOTIDE SEQUENCE [LARGE SCALE GENOMIC DNA]</scope>
</reference>
<accession>A0A5E4N418</accession>
<protein>
    <submittedName>
        <fullName evidence="2">Uncharacterized protein</fullName>
    </submittedName>
</protein>
<feature type="region of interest" description="Disordered" evidence="1">
    <location>
        <begin position="91"/>
        <end position="110"/>
    </location>
</feature>
<evidence type="ECO:0000313" key="2">
    <source>
        <dbReference type="EMBL" id="VVC38720.1"/>
    </source>
</evidence>
<name>A0A5E4N418_9HEMI</name>
<feature type="compositionally biased region" description="Basic and acidic residues" evidence="1">
    <location>
        <begin position="101"/>
        <end position="110"/>
    </location>
</feature>
<dbReference type="Proteomes" id="UP000325440">
    <property type="component" value="Unassembled WGS sequence"/>
</dbReference>
<evidence type="ECO:0000313" key="3">
    <source>
        <dbReference type="Proteomes" id="UP000325440"/>
    </source>
</evidence>
<gene>
    <name evidence="2" type="ORF">CINCED_3A021372</name>
</gene>
<sequence length="110" mass="12758">MLRKTKFTISESNLKPMVHNNIDDDNLVVKEDNIWKPCKIVGKIKGCSKSYKIKLQSVIVVRRTSYHLYHITSQRFNEFYVDDDDILLGHDNDENSVGKSEVNEKNDDAD</sequence>
<dbReference type="EMBL" id="CABPRJ010001494">
    <property type="protein sequence ID" value="VVC38720.1"/>
    <property type="molecule type" value="Genomic_DNA"/>
</dbReference>